<evidence type="ECO:0000256" key="4">
    <source>
        <dbReference type="ARBA" id="ARBA00022692"/>
    </source>
</evidence>
<dbReference type="EMBL" id="LM995447">
    <property type="protein sequence ID" value="CDZ23247.1"/>
    <property type="molecule type" value="Genomic_DNA"/>
</dbReference>
<keyword evidence="2 9" id="KW-0328">Glycosyltransferase</keyword>
<evidence type="ECO:0000256" key="3">
    <source>
        <dbReference type="ARBA" id="ARBA00022679"/>
    </source>
</evidence>
<dbReference type="PANTHER" id="PTHR48090:SF1">
    <property type="entry name" value="PROPHAGE BACTOPRENOL GLUCOSYL TRANSFERASE HOMOLOG"/>
    <property type="match status" value="1"/>
</dbReference>
<dbReference type="SUPFAM" id="SSF53448">
    <property type="entry name" value="Nucleotide-diphospho-sugar transferases"/>
    <property type="match status" value="1"/>
</dbReference>
<organism evidence="9 10">
    <name type="scientific">[Clostridium] cellulosi</name>
    <dbReference type="NCBI Taxonomy" id="29343"/>
    <lineage>
        <taxon>Bacteria</taxon>
        <taxon>Bacillati</taxon>
        <taxon>Bacillota</taxon>
        <taxon>Clostridia</taxon>
        <taxon>Eubacteriales</taxon>
        <taxon>Oscillospiraceae</taxon>
        <taxon>Oscillospiraceae incertae sedis</taxon>
    </lineage>
</organism>
<keyword evidence="10" id="KW-1185">Reference proteome</keyword>
<dbReference type="EC" id="2.4.-.-" evidence="9"/>
<feature type="transmembrane region" description="Helical" evidence="7">
    <location>
        <begin position="236"/>
        <end position="256"/>
    </location>
</feature>
<dbReference type="PATRIC" id="fig|29343.3.peg.103"/>
<evidence type="ECO:0000259" key="8">
    <source>
        <dbReference type="Pfam" id="PF00535"/>
    </source>
</evidence>
<dbReference type="InterPro" id="IPR001173">
    <property type="entry name" value="Glyco_trans_2-like"/>
</dbReference>
<dbReference type="GO" id="GO:0016757">
    <property type="term" value="F:glycosyltransferase activity"/>
    <property type="evidence" value="ECO:0007669"/>
    <property type="project" value="UniProtKB-KW"/>
</dbReference>
<proteinExistence type="predicted"/>
<feature type="domain" description="Glycosyltransferase 2-like" evidence="8">
    <location>
        <begin position="6"/>
        <end position="174"/>
    </location>
</feature>
<reference evidence="10" key="1">
    <citation type="submission" date="2014-07" db="EMBL/GenBank/DDBJ databases">
        <authorList>
            <person name="Wibberg D."/>
        </authorList>
    </citation>
    <scope>NUCLEOTIDE SEQUENCE [LARGE SCALE GENOMIC DNA]</scope>
    <source>
        <strain evidence="10">DG5</strain>
    </source>
</reference>
<feature type="transmembrane region" description="Helical" evidence="7">
    <location>
        <begin position="268"/>
        <end position="293"/>
    </location>
</feature>
<evidence type="ECO:0000256" key="1">
    <source>
        <dbReference type="ARBA" id="ARBA00004141"/>
    </source>
</evidence>
<keyword evidence="3 9" id="KW-0808">Transferase</keyword>
<evidence type="ECO:0000256" key="5">
    <source>
        <dbReference type="ARBA" id="ARBA00022989"/>
    </source>
</evidence>
<dbReference type="KEGG" id="ccel:CCDG5_0103"/>
<evidence type="ECO:0000313" key="9">
    <source>
        <dbReference type="EMBL" id="CDZ23247.1"/>
    </source>
</evidence>
<keyword evidence="4 7" id="KW-0812">Transmembrane</keyword>
<dbReference type="PANTHER" id="PTHR48090">
    <property type="entry name" value="UNDECAPRENYL-PHOSPHATE 4-DEOXY-4-FORMAMIDO-L-ARABINOSE TRANSFERASE-RELATED"/>
    <property type="match status" value="1"/>
</dbReference>
<dbReference type="OrthoDB" id="9807778at2"/>
<evidence type="ECO:0000313" key="10">
    <source>
        <dbReference type="Proteomes" id="UP000032431"/>
    </source>
</evidence>
<dbReference type="HOGENOM" id="CLU_033536_0_1_9"/>
<evidence type="ECO:0000256" key="6">
    <source>
        <dbReference type="ARBA" id="ARBA00023136"/>
    </source>
</evidence>
<comment type="subcellular location">
    <subcellularLocation>
        <location evidence="1">Membrane</location>
        <topology evidence="1">Multi-pass membrane protein</topology>
    </subcellularLocation>
</comment>
<gene>
    <name evidence="9" type="primary">ykoT</name>
    <name evidence="9" type="ORF">CCDG5_0103</name>
</gene>
<dbReference type="Proteomes" id="UP000032431">
    <property type="component" value="Chromosome I"/>
</dbReference>
<dbReference type="AlphaFoldDB" id="A0A078KL61"/>
<keyword evidence="6 7" id="KW-0472">Membrane</keyword>
<accession>A0A078KL61</accession>
<dbReference type="Pfam" id="PF00535">
    <property type="entry name" value="Glycos_transf_2"/>
    <property type="match status" value="1"/>
</dbReference>
<dbReference type="GO" id="GO:0005886">
    <property type="term" value="C:plasma membrane"/>
    <property type="evidence" value="ECO:0007669"/>
    <property type="project" value="TreeGrafter"/>
</dbReference>
<evidence type="ECO:0000256" key="7">
    <source>
        <dbReference type="SAM" id="Phobius"/>
    </source>
</evidence>
<sequence length="314" mass="35088">MHTIYFVIPCYNEEEVITETVRQLGEKIRELEDSGAISKDSRILLVDDGSRDRTWELISDFSHNIPYVCGVKLSRNCGHQNALLAGLMTAKDYCDAAISMDADLQDDISVIPEFIERFEEGNEIVYGIRKSRASDTAFKRGTAHGFYRIMKAMGVELISDHADYRLMSKRAIEALSQFKEVNLFLRGIMPLIGFKTANVYYERHERFAGKSKYPLKKMISFALDGITSFSTVPLKLIGGIGFVVCIISLCALIYALVSKLTGNAHAGWASIVGSIWFIGGIQLLSAGVCGEYIGKIYKEVKARPHYIIDTTILK</sequence>
<dbReference type="Gene3D" id="3.90.550.10">
    <property type="entry name" value="Spore Coat Polysaccharide Biosynthesis Protein SpsA, Chain A"/>
    <property type="match status" value="1"/>
</dbReference>
<dbReference type="InterPro" id="IPR029044">
    <property type="entry name" value="Nucleotide-diphossugar_trans"/>
</dbReference>
<name>A0A078KL61_9FIRM</name>
<dbReference type="CDD" id="cd04187">
    <property type="entry name" value="DPM1_like_bac"/>
    <property type="match status" value="1"/>
</dbReference>
<dbReference type="STRING" id="29343.CCDG5_0103"/>
<dbReference type="InterPro" id="IPR050256">
    <property type="entry name" value="Glycosyltransferase_2"/>
</dbReference>
<keyword evidence="5 7" id="KW-1133">Transmembrane helix</keyword>
<protein>
    <submittedName>
        <fullName evidence="9">Putative glycosyltransferase YkoT</fullName>
        <ecNumber evidence="9">2.4.-.-</ecNumber>
    </submittedName>
</protein>
<evidence type="ECO:0000256" key="2">
    <source>
        <dbReference type="ARBA" id="ARBA00022676"/>
    </source>
</evidence>